<accession>A0A7T8EPJ8</accession>
<proteinExistence type="predicted"/>
<organism evidence="1 2">
    <name type="scientific">Erwinia phage pEa_SNUABM_5</name>
    <dbReference type="NCBI Taxonomy" id="2797313"/>
    <lineage>
        <taxon>Viruses</taxon>
        <taxon>Duplodnaviria</taxon>
        <taxon>Heunggongvirae</taxon>
        <taxon>Uroviricota</taxon>
        <taxon>Caudoviricetes</taxon>
        <taxon>Rivsvirus</taxon>
        <taxon>Rivsvirus SNUABM5</taxon>
    </lineage>
</organism>
<keyword evidence="2" id="KW-1185">Reference proteome</keyword>
<gene>
    <name evidence="1" type="ORF">pEaSNUABM5_00184</name>
</gene>
<evidence type="ECO:0000313" key="2">
    <source>
        <dbReference type="Proteomes" id="UP000596123"/>
    </source>
</evidence>
<name>A0A7T8EPJ8_9CAUD</name>
<dbReference type="EMBL" id="MW366843">
    <property type="protein sequence ID" value="QQO90326.1"/>
    <property type="molecule type" value="Genomic_DNA"/>
</dbReference>
<dbReference type="Proteomes" id="UP000596123">
    <property type="component" value="Segment"/>
</dbReference>
<protein>
    <submittedName>
        <fullName evidence="1">Uncharacterized protein</fullName>
    </submittedName>
</protein>
<sequence>MSETNQKLRQVLADAARGDTPYSRAAQSLLESVSADQRTPIELPKSVLDVLGKGGLPNFVAYTQQDLLRLIDVLAKTISYTQQSAEIDQDDADGDLSKMITDYRDIYKLRTNEDIRGMDTRDVFRRLSRNQSYALAAALLDLATDRKIPASPLWQTIVDNHGKVGDAQ</sequence>
<evidence type="ECO:0000313" key="1">
    <source>
        <dbReference type="EMBL" id="QQO90326.1"/>
    </source>
</evidence>
<reference evidence="1 2" key="1">
    <citation type="submission" date="2020-12" db="EMBL/GenBank/DDBJ databases">
        <title>Complete genome sequence of Erwinia phage pEa_SNUABM_5.</title>
        <authorList>
            <person name="Kim S.G."/>
            <person name="Lee S.B."/>
            <person name="Kwon J."/>
            <person name="Park S.C."/>
        </authorList>
    </citation>
    <scope>NUCLEOTIDE SEQUENCE [LARGE SCALE GENOMIC DNA]</scope>
</reference>